<dbReference type="CDD" id="cd01066">
    <property type="entry name" value="APP_MetAP"/>
    <property type="match status" value="1"/>
</dbReference>
<sequence>MVKIEHNVRYQGRPSQQEMQRRWNLAREFMKERGLDYLVTQANDGVLCQYVRWFAEVRPLHYTYLLFDKEGGMTMISHGGAGGKAIPWEVGLTNNIAIPVFNNACYADSFAAEKAVEVIQKKGCRRLGFIGMNLITVGFYNNLIKRLPGIETVDVTDEFDYLVAVKSAEELRFLQAACDLHDAAAYAIPSLVYAGRLEREFGADLYRLAMLMGADEYLSNLFVCSSRLAGPMFPLHYQNKIIEEGDALNVLFEVPTMEGYYADLHRYFNVGAPAPEMLEVMAAGIEIQDYLADLCKTGVKGNEVFEACNEWLTKNGFDPETRLCGHGQGYGLVERPYFDAFDNMELKENMYLAIHPTVKAKGASVQIGDNYVVTAGGAKRLTKHPRGLTII</sequence>
<reference evidence="3" key="1">
    <citation type="submission" date="2016-12" db="EMBL/GenBank/DDBJ databases">
        <authorList>
            <person name="Varghese N."/>
            <person name="Submissions S."/>
        </authorList>
    </citation>
    <scope>NUCLEOTIDE SEQUENCE [LARGE SCALE GENOMIC DNA]</scope>
    <source>
        <strain evidence="3">DSM 11544</strain>
    </source>
</reference>
<keyword evidence="2" id="KW-0031">Aminopeptidase</keyword>
<keyword evidence="3" id="KW-1185">Reference proteome</keyword>
<keyword evidence="2" id="KW-0378">Hydrolase</keyword>
<dbReference type="SUPFAM" id="SSF55920">
    <property type="entry name" value="Creatinase/aminopeptidase"/>
    <property type="match status" value="1"/>
</dbReference>
<protein>
    <submittedName>
        <fullName evidence="2">Xaa-Pro aminopeptidase</fullName>
    </submittedName>
</protein>
<dbReference type="InterPro" id="IPR050659">
    <property type="entry name" value="Peptidase_M24B"/>
</dbReference>
<dbReference type="STRING" id="1121395.SAMN02745215_00749"/>
<gene>
    <name evidence="2" type="ORF">SAMN02745215_00749</name>
</gene>
<evidence type="ECO:0000259" key="1">
    <source>
        <dbReference type="Pfam" id="PF00557"/>
    </source>
</evidence>
<dbReference type="PANTHER" id="PTHR46112">
    <property type="entry name" value="AMINOPEPTIDASE"/>
    <property type="match status" value="1"/>
</dbReference>
<dbReference type="EMBL" id="FRDN01000004">
    <property type="protein sequence ID" value="SHN57007.1"/>
    <property type="molecule type" value="Genomic_DNA"/>
</dbReference>
<dbReference type="Gene3D" id="3.40.350.10">
    <property type="entry name" value="Creatinase/prolidase N-terminal domain"/>
    <property type="match status" value="1"/>
</dbReference>
<evidence type="ECO:0000313" key="3">
    <source>
        <dbReference type="Proteomes" id="UP000184010"/>
    </source>
</evidence>
<dbReference type="PANTHER" id="PTHR46112:SF3">
    <property type="entry name" value="AMINOPEPTIDASE YPDF"/>
    <property type="match status" value="1"/>
</dbReference>
<feature type="domain" description="Peptidase M24" evidence="1">
    <location>
        <begin position="174"/>
        <end position="375"/>
    </location>
</feature>
<proteinExistence type="predicted"/>
<dbReference type="SUPFAM" id="SSF53092">
    <property type="entry name" value="Creatinase/prolidase N-terminal domain"/>
    <property type="match status" value="1"/>
</dbReference>
<organism evidence="2 3">
    <name type="scientific">Desulfitobacterium chlororespirans DSM 11544</name>
    <dbReference type="NCBI Taxonomy" id="1121395"/>
    <lineage>
        <taxon>Bacteria</taxon>
        <taxon>Bacillati</taxon>
        <taxon>Bacillota</taxon>
        <taxon>Clostridia</taxon>
        <taxon>Eubacteriales</taxon>
        <taxon>Desulfitobacteriaceae</taxon>
        <taxon>Desulfitobacterium</taxon>
    </lineage>
</organism>
<dbReference type="GO" id="GO:0004177">
    <property type="term" value="F:aminopeptidase activity"/>
    <property type="evidence" value="ECO:0007669"/>
    <property type="project" value="UniProtKB-KW"/>
</dbReference>
<accession>A0A1M7SET9</accession>
<dbReference type="RefSeq" id="WP_072771334.1">
    <property type="nucleotide sequence ID" value="NZ_FRDN01000004.1"/>
</dbReference>
<dbReference type="InterPro" id="IPR000994">
    <property type="entry name" value="Pept_M24"/>
</dbReference>
<name>A0A1M7SET9_9FIRM</name>
<dbReference type="InterPro" id="IPR036005">
    <property type="entry name" value="Creatinase/aminopeptidase-like"/>
</dbReference>
<dbReference type="InterPro" id="IPR029149">
    <property type="entry name" value="Creatin/AminoP/Spt16_N"/>
</dbReference>
<evidence type="ECO:0000313" key="2">
    <source>
        <dbReference type="EMBL" id="SHN57007.1"/>
    </source>
</evidence>
<keyword evidence="2" id="KW-0645">Protease</keyword>
<dbReference type="Pfam" id="PF00557">
    <property type="entry name" value="Peptidase_M24"/>
    <property type="match status" value="1"/>
</dbReference>
<dbReference type="Gene3D" id="3.90.230.10">
    <property type="entry name" value="Creatinase/methionine aminopeptidase superfamily"/>
    <property type="match status" value="1"/>
</dbReference>
<dbReference type="AlphaFoldDB" id="A0A1M7SET9"/>
<dbReference type="Proteomes" id="UP000184010">
    <property type="component" value="Unassembled WGS sequence"/>
</dbReference>